<evidence type="ECO:0000313" key="1">
    <source>
        <dbReference type="EMBL" id="CAG2254012.1"/>
    </source>
</evidence>
<accession>A0A8S3V7D6</accession>
<evidence type="ECO:0000313" key="2">
    <source>
        <dbReference type="Proteomes" id="UP000683360"/>
    </source>
</evidence>
<name>A0A8S3V7D6_MYTED</name>
<keyword evidence="2" id="KW-1185">Reference proteome</keyword>
<organism evidence="1 2">
    <name type="scientific">Mytilus edulis</name>
    <name type="common">Blue mussel</name>
    <dbReference type="NCBI Taxonomy" id="6550"/>
    <lineage>
        <taxon>Eukaryota</taxon>
        <taxon>Metazoa</taxon>
        <taxon>Spiralia</taxon>
        <taxon>Lophotrochozoa</taxon>
        <taxon>Mollusca</taxon>
        <taxon>Bivalvia</taxon>
        <taxon>Autobranchia</taxon>
        <taxon>Pteriomorphia</taxon>
        <taxon>Mytilida</taxon>
        <taxon>Mytiloidea</taxon>
        <taxon>Mytilidae</taxon>
        <taxon>Mytilinae</taxon>
        <taxon>Mytilus</taxon>
    </lineage>
</organism>
<protein>
    <submittedName>
        <fullName evidence="1">Uncharacterized protein</fullName>
    </submittedName>
</protein>
<dbReference type="AlphaFoldDB" id="A0A8S3V7D6"/>
<dbReference type="Proteomes" id="UP000683360">
    <property type="component" value="Unassembled WGS sequence"/>
</dbReference>
<dbReference type="EMBL" id="CAJPWZ010003202">
    <property type="protein sequence ID" value="CAG2254012.1"/>
    <property type="molecule type" value="Genomic_DNA"/>
</dbReference>
<proteinExistence type="predicted"/>
<sequence length="552" mass="62361">MRSSQLRKVFLRYHRNYSTCNDKQIWETMKNSLDGYRDVWFMPLRLEDFMLETNFSHASLDVDQYFRDPQIVTNNNTYPGSVKPYLIPFKSLFHSGFDALQKKIDKSPIDSSLLSYATETLVSGFLYRKDYHESCLQAVLRLQNEGHISVIMANHLFSRLTANFGRNHFVTNKKPSKLDLVTCPCSRNCGEEIIYDNIGIGSESLWYGCPDIMMLPYGGVCGIVVPEDASREDNEFMVEGSNLESNLKTFIGNRDTSSLRGENTVQRIISMAITFSMYQKVSKPALKLEQTQSASMVPIIAANARQFDIYLYDSKNDILLCNNGPPIPLWEDDTIRKNPAKLNLSSVLQLWMTINYLSMQPQLRKEDIEILSGSCGFLSKMTTDKLEDIEATLRMTKWFYPPVKKEFEKSSGSGGSNVKRLPHDMNKKGLTKLYNSKVTKVESYSRPLSGFFGKIGIKHTGVVATTKNGGKFLVHKGPGYGKSSSTVVVNAKHMSNKWTKTGEKTASGGKTISDVMKDGFVNKKYGILPNQKICWGASKNIMKNADRQKRSC</sequence>
<gene>
    <name evidence="1" type="ORF">MEDL_65522</name>
</gene>
<dbReference type="OrthoDB" id="6055220at2759"/>
<reference evidence="1" key="1">
    <citation type="submission" date="2021-03" db="EMBL/GenBank/DDBJ databases">
        <authorList>
            <person name="Bekaert M."/>
        </authorList>
    </citation>
    <scope>NUCLEOTIDE SEQUENCE</scope>
</reference>
<comment type="caution">
    <text evidence="1">The sequence shown here is derived from an EMBL/GenBank/DDBJ whole genome shotgun (WGS) entry which is preliminary data.</text>
</comment>